<dbReference type="InterPro" id="IPR036291">
    <property type="entry name" value="NAD(P)-bd_dom_sf"/>
</dbReference>
<reference evidence="3 4" key="1">
    <citation type="submission" date="2018-03" db="EMBL/GenBank/DDBJ databases">
        <title>Genomic Encyclopedia of Type Strains, Phase III (KMG-III): the genomes of soil and plant-associated and newly described type strains.</title>
        <authorList>
            <person name="Whitman W."/>
        </authorList>
    </citation>
    <scope>NUCLEOTIDE SEQUENCE [LARGE SCALE GENOMIC DNA]</scope>
    <source>
        <strain evidence="3 4">CGMCC 1.12259</strain>
    </source>
</reference>
<comment type="caution">
    <text evidence="3">The sequence shown here is derived from an EMBL/GenBank/DDBJ whole genome shotgun (WGS) entry which is preliminary data.</text>
</comment>
<dbReference type="RefSeq" id="WP_106534316.1">
    <property type="nucleotide sequence ID" value="NZ_PYAT01000012.1"/>
</dbReference>
<dbReference type="Gene3D" id="3.40.50.720">
    <property type="entry name" value="NAD(P)-binding Rossmann-like Domain"/>
    <property type="match status" value="1"/>
</dbReference>
<dbReference type="Pfam" id="PF02254">
    <property type="entry name" value="TrkA_N"/>
    <property type="match status" value="1"/>
</dbReference>
<dbReference type="EMBL" id="PYAT01000012">
    <property type="protein sequence ID" value="PSL31079.1"/>
    <property type="molecule type" value="Genomic_DNA"/>
</dbReference>
<name>A0A2P8GAR9_9BACL</name>
<dbReference type="InterPro" id="IPR036721">
    <property type="entry name" value="RCK_C_sf"/>
</dbReference>
<dbReference type="InterPro" id="IPR003148">
    <property type="entry name" value="RCK_N"/>
</dbReference>
<dbReference type="Pfam" id="PF02080">
    <property type="entry name" value="TrkA_C"/>
    <property type="match status" value="1"/>
</dbReference>
<dbReference type="Gene3D" id="3.30.70.1450">
    <property type="entry name" value="Regulator of K+ conductance, C-terminal domain"/>
    <property type="match status" value="1"/>
</dbReference>
<evidence type="ECO:0000313" key="3">
    <source>
        <dbReference type="EMBL" id="PSL31079.1"/>
    </source>
</evidence>
<protein>
    <submittedName>
        <fullName evidence="3">Trk system potassium uptake protein TrkA</fullName>
    </submittedName>
</protein>
<evidence type="ECO:0000313" key="4">
    <source>
        <dbReference type="Proteomes" id="UP000242682"/>
    </source>
</evidence>
<dbReference type="GO" id="GO:0008324">
    <property type="term" value="F:monoatomic cation transmembrane transporter activity"/>
    <property type="evidence" value="ECO:0007669"/>
    <property type="project" value="InterPro"/>
</dbReference>
<keyword evidence="4" id="KW-1185">Reference proteome</keyword>
<dbReference type="OrthoDB" id="9776294at2"/>
<dbReference type="GO" id="GO:0006813">
    <property type="term" value="P:potassium ion transport"/>
    <property type="evidence" value="ECO:0007669"/>
    <property type="project" value="InterPro"/>
</dbReference>
<sequence>MKKQVVVIGLGRFGTSVCKELHKLGHEVLAIDRNVERVNGLLDFSAHAVVADATDEKSLKSLGVRNFDHGIVAIGDNLQSSVLCTLMLKEIGLKKVWVKARDLQHQTILERVGADRVIQPENEMGIRVAHHMDSEKLIDYIDLSKDYSIVELVATEKTANKSLNQVNINAKYGCTILAIKRGEEVNIVPLPSDVIRLGDILIIIGHREDLKRFEDRSV</sequence>
<dbReference type="Proteomes" id="UP000242682">
    <property type="component" value="Unassembled WGS sequence"/>
</dbReference>
<evidence type="ECO:0000259" key="1">
    <source>
        <dbReference type="PROSITE" id="PS51201"/>
    </source>
</evidence>
<dbReference type="SUPFAM" id="SSF51735">
    <property type="entry name" value="NAD(P)-binding Rossmann-fold domains"/>
    <property type="match status" value="1"/>
</dbReference>
<evidence type="ECO:0000259" key="2">
    <source>
        <dbReference type="PROSITE" id="PS51202"/>
    </source>
</evidence>
<organism evidence="3 4">
    <name type="scientific">Planomicrobium soli</name>
    <dbReference type="NCBI Taxonomy" id="1176648"/>
    <lineage>
        <taxon>Bacteria</taxon>
        <taxon>Bacillati</taxon>
        <taxon>Bacillota</taxon>
        <taxon>Bacilli</taxon>
        <taxon>Bacillales</taxon>
        <taxon>Caryophanaceae</taxon>
        <taxon>Planomicrobium</taxon>
    </lineage>
</organism>
<dbReference type="PANTHER" id="PTHR43833:SF7">
    <property type="entry name" value="KTR SYSTEM POTASSIUM UPTAKE PROTEIN C"/>
    <property type="match status" value="1"/>
</dbReference>
<dbReference type="InterPro" id="IPR050721">
    <property type="entry name" value="Trk_Ktr_HKT_K-transport"/>
</dbReference>
<dbReference type="AlphaFoldDB" id="A0A2P8GAR9"/>
<accession>A0A2P8GAR9</accession>
<dbReference type="PROSITE" id="PS51202">
    <property type="entry name" value="RCK_C"/>
    <property type="match status" value="1"/>
</dbReference>
<dbReference type="SUPFAM" id="SSF116726">
    <property type="entry name" value="TrkA C-terminal domain-like"/>
    <property type="match status" value="1"/>
</dbReference>
<proteinExistence type="predicted"/>
<feature type="domain" description="RCK C-terminal" evidence="2">
    <location>
        <begin position="135"/>
        <end position="218"/>
    </location>
</feature>
<feature type="domain" description="RCK N-terminal" evidence="1">
    <location>
        <begin position="2"/>
        <end position="118"/>
    </location>
</feature>
<dbReference type="PROSITE" id="PS51201">
    <property type="entry name" value="RCK_N"/>
    <property type="match status" value="1"/>
</dbReference>
<dbReference type="InterPro" id="IPR006037">
    <property type="entry name" value="RCK_C"/>
</dbReference>
<gene>
    <name evidence="3" type="ORF">B0H99_11226</name>
</gene>
<dbReference type="PANTHER" id="PTHR43833">
    <property type="entry name" value="POTASSIUM CHANNEL PROTEIN 2-RELATED-RELATED"/>
    <property type="match status" value="1"/>
</dbReference>